<organism evidence="2 3">
    <name type="scientific">Tsukamurella soli</name>
    <dbReference type="NCBI Taxonomy" id="644556"/>
    <lineage>
        <taxon>Bacteria</taxon>
        <taxon>Bacillati</taxon>
        <taxon>Actinomycetota</taxon>
        <taxon>Actinomycetes</taxon>
        <taxon>Mycobacteriales</taxon>
        <taxon>Tsukamurellaceae</taxon>
        <taxon>Tsukamurella</taxon>
    </lineage>
</organism>
<dbReference type="Proteomes" id="UP001500635">
    <property type="component" value="Unassembled WGS sequence"/>
</dbReference>
<evidence type="ECO:0000256" key="1">
    <source>
        <dbReference type="SAM" id="MobiDB-lite"/>
    </source>
</evidence>
<gene>
    <name evidence="2" type="ORF">GCM10023147_41980</name>
</gene>
<dbReference type="InterPro" id="IPR046214">
    <property type="entry name" value="DUF6247"/>
</dbReference>
<accession>A0ABP8K7H8</accession>
<dbReference type="Pfam" id="PF19760">
    <property type="entry name" value="DUF6247"/>
    <property type="match status" value="1"/>
</dbReference>
<dbReference type="EMBL" id="BAABFR010000092">
    <property type="protein sequence ID" value="GAA4401908.1"/>
    <property type="molecule type" value="Genomic_DNA"/>
</dbReference>
<protein>
    <submittedName>
        <fullName evidence="2">Uncharacterized protein</fullName>
    </submittedName>
</protein>
<feature type="region of interest" description="Disordered" evidence="1">
    <location>
        <begin position="122"/>
        <end position="146"/>
    </location>
</feature>
<comment type="caution">
    <text evidence="2">The sequence shown here is derived from an EMBL/GenBank/DDBJ whole genome shotgun (WGS) entry which is preliminary data.</text>
</comment>
<reference evidence="3" key="1">
    <citation type="journal article" date="2019" name="Int. J. Syst. Evol. Microbiol.">
        <title>The Global Catalogue of Microorganisms (GCM) 10K type strain sequencing project: providing services to taxonomists for standard genome sequencing and annotation.</title>
        <authorList>
            <consortium name="The Broad Institute Genomics Platform"/>
            <consortium name="The Broad Institute Genome Sequencing Center for Infectious Disease"/>
            <person name="Wu L."/>
            <person name="Ma J."/>
        </authorList>
    </citation>
    <scope>NUCLEOTIDE SEQUENCE [LARGE SCALE GENOMIC DNA]</scope>
    <source>
        <strain evidence="3">JCM 17688</strain>
    </source>
</reference>
<evidence type="ECO:0000313" key="2">
    <source>
        <dbReference type="EMBL" id="GAA4401908.1"/>
    </source>
</evidence>
<proteinExistence type="predicted"/>
<keyword evidence="3" id="KW-1185">Reference proteome</keyword>
<sequence>MSGYIAVERTGPAIRAALAAVAPEDLAEFEAEFRIALAETDDDFDLSRVDEVRDRWWGVAHLRLNPPTPEERSVIAQVAAGDFDGLPTSPRRTGWWRCIRRSGWRSPGNSTRRYRTTCGVPSMRRSRRSSTIPRVAGDTTNGPTSGLRCSPVVGDC</sequence>
<name>A0ABP8K7H8_9ACTN</name>
<evidence type="ECO:0000313" key="3">
    <source>
        <dbReference type="Proteomes" id="UP001500635"/>
    </source>
</evidence>